<dbReference type="InterPro" id="IPR002401">
    <property type="entry name" value="Cyt_P450_E_grp-I"/>
</dbReference>
<accession>A0A812TRY4</accession>
<dbReference type="OrthoDB" id="424219at2759"/>
<evidence type="ECO:0000256" key="1">
    <source>
        <dbReference type="ARBA" id="ARBA00001971"/>
    </source>
</evidence>
<name>A0A812TRY4_9DINO</name>
<keyword evidence="4" id="KW-0503">Monooxygenase</keyword>
<keyword evidence="4" id="KW-0560">Oxidoreductase</keyword>
<dbReference type="AlphaFoldDB" id="A0A812TRY4"/>
<dbReference type="GO" id="GO:0005506">
    <property type="term" value="F:iron ion binding"/>
    <property type="evidence" value="ECO:0007669"/>
    <property type="project" value="InterPro"/>
</dbReference>
<dbReference type="Gene3D" id="1.10.630.10">
    <property type="entry name" value="Cytochrome P450"/>
    <property type="match status" value="1"/>
</dbReference>
<comment type="similarity">
    <text evidence="2 4">Belongs to the cytochrome P450 family.</text>
</comment>
<evidence type="ECO:0000256" key="2">
    <source>
        <dbReference type="ARBA" id="ARBA00010617"/>
    </source>
</evidence>
<dbReference type="InterPro" id="IPR036396">
    <property type="entry name" value="Cyt_P450_sf"/>
</dbReference>
<dbReference type="InterPro" id="IPR001128">
    <property type="entry name" value="Cyt_P450"/>
</dbReference>
<dbReference type="GO" id="GO:0016705">
    <property type="term" value="F:oxidoreductase activity, acting on paired donors, with incorporation or reduction of molecular oxygen"/>
    <property type="evidence" value="ECO:0007669"/>
    <property type="project" value="InterPro"/>
</dbReference>
<dbReference type="PANTHER" id="PTHR24305">
    <property type="entry name" value="CYTOCHROME P450"/>
    <property type="match status" value="1"/>
</dbReference>
<evidence type="ECO:0000313" key="5">
    <source>
        <dbReference type="EMBL" id="CAE7539359.1"/>
    </source>
</evidence>
<dbReference type="Proteomes" id="UP000601435">
    <property type="component" value="Unassembled WGS sequence"/>
</dbReference>
<dbReference type="PANTHER" id="PTHR24305:SF166">
    <property type="entry name" value="CYTOCHROME P450 12A4, MITOCHONDRIAL-RELATED"/>
    <property type="match status" value="1"/>
</dbReference>
<dbReference type="GO" id="GO:0020037">
    <property type="term" value="F:heme binding"/>
    <property type="evidence" value="ECO:0007669"/>
    <property type="project" value="InterPro"/>
</dbReference>
<reference evidence="5" key="1">
    <citation type="submission" date="2021-02" db="EMBL/GenBank/DDBJ databases">
        <authorList>
            <person name="Dougan E. K."/>
            <person name="Rhodes N."/>
            <person name="Thang M."/>
            <person name="Chan C."/>
        </authorList>
    </citation>
    <scope>NUCLEOTIDE SEQUENCE</scope>
</reference>
<dbReference type="SUPFAM" id="SSF48264">
    <property type="entry name" value="Cytochrome P450"/>
    <property type="match status" value="1"/>
</dbReference>
<keyword evidence="3 4" id="KW-0479">Metal-binding</keyword>
<proteinExistence type="inferred from homology"/>
<gene>
    <name evidence="5" type="primary">Cyp27a1</name>
    <name evidence="5" type="ORF">SNEC2469_LOCUS15521</name>
</gene>
<protein>
    <submittedName>
        <fullName evidence="5">Cyp27a1 protein</fullName>
    </submittedName>
</protein>
<dbReference type="InterPro" id="IPR017972">
    <property type="entry name" value="Cyt_P450_CS"/>
</dbReference>
<organism evidence="5 6">
    <name type="scientific">Symbiodinium necroappetens</name>
    <dbReference type="NCBI Taxonomy" id="1628268"/>
    <lineage>
        <taxon>Eukaryota</taxon>
        <taxon>Sar</taxon>
        <taxon>Alveolata</taxon>
        <taxon>Dinophyceae</taxon>
        <taxon>Suessiales</taxon>
        <taxon>Symbiodiniaceae</taxon>
        <taxon>Symbiodinium</taxon>
    </lineage>
</organism>
<dbReference type="GO" id="GO:0004497">
    <property type="term" value="F:monooxygenase activity"/>
    <property type="evidence" value="ECO:0007669"/>
    <property type="project" value="UniProtKB-KW"/>
</dbReference>
<evidence type="ECO:0000313" key="6">
    <source>
        <dbReference type="Proteomes" id="UP000601435"/>
    </source>
</evidence>
<comment type="cofactor">
    <cofactor evidence="1 3">
        <name>heme</name>
        <dbReference type="ChEBI" id="CHEBI:30413"/>
    </cofactor>
</comment>
<dbReference type="InterPro" id="IPR050121">
    <property type="entry name" value="Cytochrome_P450_monoxygenase"/>
</dbReference>
<dbReference type="PRINTS" id="PR00463">
    <property type="entry name" value="EP450I"/>
</dbReference>
<evidence type="ECO:0000256" key="3">
    <source>
        <dbReference type="PIRSR" id="PIRSR602401-1"/>
    </source>
</evidence>
<sequence>MGSAILQRDPKIVDDPWAFRPERFMAEAVQARKNDPLKSLLDHKLIEKPFSFGARMCLGARLAEMEMMILISQKHGGKIT</sequence>
<comment type="caution">
    <text evidence="5">The sequence shown here is derived from an EMBL/GenBank/DDBJ whole genome shotgun (WGS) entry which is preliminary data.</text>
</comment>
<evidence type="ECO:0000256" key="4">
    <source>
        <dbReference type="RuleBase" id="RU000461"/>
    </source>
</evidence>
<dbReference type="EMBL" id="CAJNJA010025219">
    <property type="protein sequence ID" value="CAE7539359.1"/>
    <property type="molecule type" value="Genomic_DNA"/>
</dbReference>
<dbReference type="PROSITE" id="PS00086">
    <property type="entry name" value="CYTOCHROME_P450"/>
    <property type="match status" value="1"/>
</dbReference>
<keyword evidence="3 4" id="KW-0408">Iron</keyword>
<keyword evidence="3 4" id="KW-0349">Heme</keyword>
<keyword evidence="6" id="KW-1185">Reference proteome</keyword>
<feature type="binding site" description="axial binding residue" evidence="3">
    <location>
        <position position="57"/>
    </location>
    <ligand>
        <name>heme</name>
        <dbReference type="ChEBI" id="CHEBI:30413"/>
    </ligand>
    <ligandPart>
        <name>Fe</name>
        <dbReference type="ChEBI" id="CHEBI:18248"/>
    </ligandPart>
</feature>
<dbReference type="Pfam" id="PF00067">
    <property type="entry name" value="p450"/>
    <property type="match status" value="1"/>
</dbReference>